<dbReference type="AlphaFoldDB" id="V3ZVK9"/>
<keyword evidence="2" id="KW-1185">Reference proteome</keyword>
<sequence>MGKSPKQNQYEMGARIKQLKVATHVRKPLKFVIKKTAPKFVIKRKAPKFRPIKEKKKPRIDEKIENELFDQVIRDMIDKFKSFKGQIEINREIFLDVKFKHNFQLAFFNDKMIERVVKNISEKSDNTDWYFTGRLIFRKNNFKPIIRSKVEKRTQLLFSIKEYIGKYCYIPSDGICFIKCVNFVSKRDLTQEFNDFIYSFPKHNRKGIMKQARIGKFNDTYQIYNPKDRSSYPRNIKTPLDWVLYLHNDHFCLLKRSEKLLE</sequence>
<dbReference type="HOGENOM" id="CLU_1062784_0_0_1"/>
<protein>
    <submittedName>
        <fullName evidence="1">Uncharacterized protein</fullName>
    </submittedName>
</protein>
<gene>
    <name evidence="1" type="ORF">LOTGIDRAFT_175166</name>
</gene>
<accession>V3ZVK9</accession>
<dbReference type="KEGG" id="lgi:LOTGIDRAFT_175166"/>
<dbReference type="GeneID" id="20243051"/>
<proteinExistence type="predicted"/>
<evidence type="ECO:0000313" key="1">
    <source>
        <dbReference type="EMBL" id="ESO95548.1"/>
    </source>
</evidence>
<dbReference type="CTD" id="20243051"/>
<evidence type="ECO:0000313" key="2">
    <source>
        <dbReference type="Proteomes" id="UP000030746"/>
    </source>
</evidence>
<dbReference type="RefSeq" id="XP_009053770.1">
    <property type="nucleotide sequence ID" value="XM_009055522.1"/>
</dbReference>
<organism evidence="1 2">
    <name type="scientific">Lottia gigantea</name>
    <name type="common">Giant owl limpet</name>
    <dbReference type="NCBI Taxonomy" id="225164"/>
    <lineage>
        <taxon>Eukaryota</taxon>
        <taxon>Metazoa</taxon>
        <taxon>Spiralia</taxon>
        <taxon>Lophotrochozoa</taxon>
        <taxon>Mollusca</taxon>
        <taxon>Gastropoda</taxon>
        <taxon>Patellogastropoda</taxon>
        <taxon>Lottioidea</taxon>
        <taxon>Lottiidae</taxon>
        <taxon>Lottia</taxon>
    </lineage>
</organism>
<dbReference type="EMBL" id="KB201649">
    <property type="protein sequence ID" value="ESO95548.1"/>
    <property type="molecule type" value="Genomic_DNA"/>
</dbReference>
<reference evidence="1 2" key="1">
    <citation type="journal article" date="2013" name="Nature">
        <title>Insights into bilaterian evolution from three spiralian genomes.</title>
        <authorList>
            <person name="Simakov O."/>
            <person name="Marletaz F."/>
            <person name="Cho S.J."/>
            <person name="Edsinger-Gonzales E."/>
            <person name="Havlak P."/>
            <person name="Hellsten U."/>
            <person name="Kuo D.H."/>
            <person name="Larsson T."/>
            <person name="Lv J."/>
            <person name="Arendt D."/>
            <person name="Savage R."/>
            <person name="Osoegawa K."/>
            <person name="de Jong P."/>
            <person name="Grimwood J."/>
            <person name="Chapman J.A."/>
            <person name="Shapiro H."/>
            <person name="Aerts A."/>
            <person name="Otillar R.P."/>
            <person name="Terry A.Y."/>
            <person name="Boore J.L."/>
            <person name="Grigoriev I.V."/>
            <person name="Lindberg D.R."/>
            <person name="Seaver E.C."/>
            <person name="Weisblat D.A."/>
            <person name="Putnam N.H."/>
            <person name="Rokhsar D.S."/>
        </authorList>
    </citation>
    <scope>NUCLEOTIDE SEQUENCE [LARGE SCALE GENOMIC DNA]</scope>
</reference>
<dbReference type="OrthoDB" id="6324656at2759"/>
<name>V3ZVK9_LOTGI</name>
<dbReference type="Proteomes" id="UP000030746">
    <property type="component" value="Unassembled WGS sequence"/>
</dbReference>